<protein>
    <submittedName>
        <fullName evidence="1">Putative endonuclease</fullName>
    </submittedName>
</protein>
<organism evidence="1 2">
    <name type="scientific">Dickeya phage vB_DsoP_JA10</name>
    <dbReference type="NCBI Taxonomy" id="2283033"/>
    <lineage>
        <taxon>Viruses</taxon>
        <taxon>Duplodnaviria</taxon>
        <taxon>Heunggongvirae</taxon>
        <taxon>Uroviricota</taxon>
        <taxon>Caudoviricetes</taxon>
        <taxon>Autographivirales</taxon>
        <taxon>Autotranscriptaviridae</taxon>
        <taxon>Studiervirinae</taxon>
        <taxon>Ningirsuvirus</taxon>
        <taxon>Ningirsuvirus JA10</taxon>
    </lineage>
</organism>
<evidence type="ECO:0000313" key="2">
    <source>
        <dbReference type="Proteomes" id="UP000263220"/>
    </source>
</evidence>
<proteinExistence type="predicted"/>
<dbReference type="GO" id="GO:0016032">
    <property type="term" value="P:viral process"/>
    <property type="evidence" value="ECO:0007669"/>
    <property type="project" value="InterPro"/>
</dbReference>
<dbReference type="InterPro" id="IPR011335">
    <property type="entry name" value="Restrct_endonuc-II-like"/>
</dbReference>
<dbReference type="GO" id="GO:0008833">
    <property type="term" value="F:deoxyribonuclease IV (phage-T4-induced) activity"/>
    <property type="evidence" value="ECO:0007669"/>
    <property type="project" value="InterPro"/>
</dbReference>
<dbReference type="Gene3D" id="3.40.91.30">
    <property type="match status" value="1"/>
</dbReference>
<gene>
    <name evidence="1" type="ORF">JA10_019</name>
</gene>
<dbReference type="EMBL" id="MH460459">
    <property type="protein sequence ID" value="AXG66372.1"/>
    <property type="molecule type" value="Genomic_DNA"/>
</dbReference>
<accession>A0A384ZVV4</accession>
<dbReference type="Proteomes" id="UP000263220">
    <property type="component" value="Segment"/>
</dbReference>
<dbReference type="InterPro" id="IPR008029">
    <property type="entry name" value="Phage_T7_Gp3_endoDNaseI"/>
</dbReference>
<reference evidence="1 2" key="1">
    <citation type="journal article" date="2018" name="Front. Microbiol.">
        <title>Jumbo Bacteriophages Are Represented Within an Increasing Diversity of Environmental Viruses Infecting the Emerging Phytopathogen, Dickeya solani.</title>
        <authorList>
            <person name="Day A.W."/>
            <person name="Ahn J."/>
            <person name="Salmond G.P.C."/>
        </authorList>
    </citation>
    <scope>NUCLEOTIDE SEQUENCE [LARGE SCALE GENOMIC DNA]</scope>
</reference>
<keyword evidence="2" id="KW-1185">Reference proteome</keyword>
<dbReference type="CDD" id="cd22324">
    <property type="entry name" value="Endonuclease_I"/>
    <property type="match status" value="1"/>
</dbReference>
<dbReference type="Pfam" id="PF05367">
    <property type="entry name" value="Phage_endo_I"/>
    <property type="match status" value="1"/>
</dbReference>
<sequence>MARPTFKRNTSVGRFRSGLEDKVSAQLEAKGVPFRYEELYIPYVVPASDHKYTPDFVLGNGIIVETKGIFDVDDRKKHLLIKEQYPELDIRIVFSSSRSKLYKGSKTSYAEWCEKNGIQFADKLIPVEWLKEKPKALPGVLKEKGSKK</sequence>
<keyword evidence="1" id="KW-0255">Endonuclease</keyword>
<keyword evidence="1" id="KW-0378">Hydrolase</keyword>
<evidence type="ECO:0000313" key="1">
    <source>
        <dbReference type="EMBL" id="AXG66372.1"/>
    </source>
</evidence>
<dbReference type="GO" id="GO:0015074">
    <property type="term" value="P:DNA integration"/>
    <property type="evidence" value="ECO:0007669"/>
    <property type="project" value="InterPro"/>
</dbReference>
<keyword evidence="1" id="KW-0540">Nuclease</keyword>
<name>A0A384ZVV4_9CAUD</name>
<dbReference type="SUPFAM" id="SSF52980">
    <property type="entry name" value="Restriction endonuclease-like"/>
    <property type="match status" value="1"/>
</dbReference>